<feature type="compositionally biased region" description="Basic and acidic residues" evidence="13">
    <location>
        <begin position="635"/>
        <end position="649"/>
    </location>
</feature>
<dbReference type="PANTHER" id="PTHR11766">
    <property type="entry name" value="TYROSYL-TRNA SYNTHETASE"/>
    <property type="match status" value="1"/>
</dbReference>
<name>A0AAN7ANG5_9PEZI</name>
<comment type="subcellular location">
    <subcellularLocation>
        <location evidence="1">Mitochondrion matrix</location>
    </subcellularLocation>
</comment>
<keyword evidence="3 12" id="KW-0436">Ligase</keyword>
<dbReference type="InterPro" id="IPR032005">
    <property type="entry name" value="TyrRSs_C"/>
</dbReference>
<dbReference type="CDD" id="cd00805">
    <property type="entry name" value="TyrRS_core"/>
    <property type="match status" value="1"/>
</dbReference>
<feature type="compositionally biased region" description="Basic and acidic residues" evidence="13">
    <location>
        <begin position="585"/>
        <end position="605"/>
    </location>
</feature>
<proteinExistence type="inferred from homology"/>
<dbReference type="AlphaFoldDB" id="A0AAN7ANG5"/>
<evidence type="ECO:0000313" key="16">
    <source>
        <dbReference type="Proteomes" id="UP001302126"/>
    </source>
</evidence>
<evidence type="ECO:0000256" key="11">
    <source>
        <dbReference type="ARBA" id="ARBA00048248"/>
    </source>
</evidence>
<dbReference type="SUPFAM" id="SSF52374">
    <property type="entry name" value="Nucleotidylyl transferase"/>
    <property type="match status" value="1"/>
</dbReference>
<keyword evidence="5 12" id="KW-0547">Nucleotide-binding</keyword>
<evidence type="ECO:0000313" key="15">
    <source>
        <dbReference type="EMBL" id="KAK4191815.1"/>
    </source>
</evidence>
<feature type="region of interest" description="Disordered" evidence="13">
    <location>
        <begin position="431"/>
        <end position="450"/>
    </location>
</feature>
<dbReference type="GO" id="GO:0006397">
    <property type="term" value="P:mRNA processing"/>
    <property type="evidence" value="ECO:0007669"/>
    <property type="project" value="UniProtKB-KW"/>
</dbReference>
<evidence type="ECO:0000256" key="1">
    <source>
        <dbReference type="ARBA" id="ARBA00004305"/>
    </source>
</evidence>
<keyword evidence="16" id="KW-1185">Reference proteome</keyword>
<dbReference type="InterPro" id="IPR024088">
    <property type="entry name" value="Tyr-tRNA-ligase_bac-type"/>
</dbReference>
<feature type="region of interest" description="Disordered" evidence="13">
    <location>
        <begin position="585"/>
        <end position="649"/>
    </location>
</feature>
<dbReference type="GO" id="GO:0004831">
    <property type="term" value="F:tyrosine-tRNA ligase activity"/>
    <property type="evidence" value="ECO:0007669"/>
    <property type="project" value="UniProtKB-EC"/>
</dbReference>
<protein>
    <recommendedName>
        <fullName evidence="12">Tyrosine--tRNA ligase</fullName>
        <ecNumber evidence="12">6.1.1.1</ecNumber>
    </recommendedName>
    <alternativeName>
        <fullName evidence="12">Tyrosyl-tRNA synthetase</fullName>
    </alternativeName>
</protein>
<dbReference type="Gene3D" id="3.10.290.10">
    <property type="entry name" value="RNA-binding S4 domain"/>
    <property type="match status" value="1"/>
</dbReference>
<gene>
    <name evidence="15" type="ORF">QBC35DRAFT_512307</name>
</gene>
<evidence type="ECO:0000259" key="14">
    <source>
        <dbReference type="Pfam" id="PF16714"/>
    </source>
</evidence>
<evidence type="ECO:0000256" key="8">
    <source>
        <dbReference type="ARBA" id="ARBA00022946"/>
    </source>
</evidence>
<dbReference type="FunFam" id="3.40.50.620:FF:000227">
    <property type="entry name" value="Tyrosine--tRNA ligase"/>
    <property type="match status" value="1"/>
</dbReference>
<dbReference type="NCBIfam" id="TIGR00234">
    <property type="entry name" value="tyrS"/>
    <property type="match status" value="1"/>
</dbReference>
<dbReference type="PRINTS" id="PR01040">
    <property type="entry name" value="TRNASYNTHTYR"/>
</dbReference>
<keyword evidence="10 12" id="KW-0030">Aminoacyl-tRNA synthetase</keyword>
<reference evidence="15" key="1">
    <citation type="journal article" date="2023" name="Mol. Phylogenet. Evol.">
        <title>Genome-scale phylogeny and comparative genomics of the fungal order Sordariales.</title>
        <authorList>
            <person name="Hensen N."/>
            <person name="Bonometti L."/>
            <person name="Westerberg I."/>
            <person name="Brannstrom I.O."/>
            <person name="Guillou S."/>
            <person name="Cros-Aarteil S."/>
            <person name="Calhoun S."/>
            <person name="Haridas S."/>
            <person name="Kuo A."/>
            <person name="Mondo S."/>
            <person name="Pangilinan J."/>
            <person name="Riley R."/>
            <person name="LaButti K."/>
            <person name="Andreopoulos B."/>
            <person name="Lipzen A."/>
            <person name="Chen C."/>
            <person name="Yan M."/>
            <person name="Daum C."/>
            <person name="Ng V."/>
            <person name="Clum A."/>
            <person name="Steindorff A."/>
            <person name="Ohm R.A."/>
            <person name="Martin F."/>
            <person name="Silar P."/>
            <person name="Natvig D.O."/>
            <person name="Lalanne C."/>
            <person name="Gautier V."/>
            <person name="Ament-Velasquez S.L."/>
            <person name="Kruys A."/>
            <person name="Hutchinson M.I."/>
            <person name="Powell A.J."/>
            <person name="Barry K."/>
            <person name="Miller A.N."/>
            <person name="Grigoriev I.V."/>
            <person name="Debuchy R."/>
            <person name="Gladieux P."/>
            <person name="Hiltunen Thoren M."/>
            <person name="Johannesson H."/>
        </authorList>
    </citation>
    <scope>NUCLEOTIDE SEQUENCE</scope>
    <source>
        <strain evidence="15">PSN309</strain>
    </source>
</reference>
<evidence type="ECO:0000256" key="6">
    <source>
        <dbReference type="ARBA" id="ARBA00022840"/>
    </source>
</evidence>
<dbReference type="GO" id="GO:0003723">
    <property type="term" value="F:RNA binding"/>
    <property type="evidence" value="ECO:0007669"/>
    <property type="project" value="InterPro"/>
</dbReference>
<evidence type="ECO:0000256" key="9">
    <source>
        <dbReference type="ARBA" id="ARBA00023128"/>
    </source>
</evidence>
<keyword evidence="7 12" id="KW-0648">Protein biosynthesis</keyword>
<evidence type="ECO:0000256" key="7">
    <source>
        <dbReference type="ARBA" id="ARBA00022917"/>
    </source>
</evidence>
<evidence type="ECO:0000256" key="13">
    <source>
        <dbReference type="SAM" id="MobiDB-lite"/>
    </source>
</evidence>
<dbReference type="EC" id="6.1.1.1" evidence="12"/>
<dbReference type="InterPro" id="IPR002307">
    <property type="entry name" value="Tyr-tRNA-ligase"/>
</dbReference>
<evidence type="ECO:0000256" key="5">
    <source>
        <dbReference type="ARBA" id="ARBA00022741"/>
    </source>
</evidence>
<evidence type="ECO:0000256" key="4">
    <source>
        <dbReference type="ARBA" id="ARBA00022664"/>
    </source>
</evidence>
<evidence type="ECO:0000256" key="10">
    <source>
        <dbReference type="ARBA" id="ARBA00023146"/>
    </source>
</evidence>
<dbReference type="EMBL" id="MU864357">
    <property type="protein sequence ID" value="KAK4191815.1"/>
    <property type="molecule type" value="Genomic_DNA"/>
</dbReference>
<comment type="catalytic activity">
    <reaction evidence="11 12">
        <text>tRNA(Tyr) + L-tyrosine + ATP = L-tyrosyl-tRNA(Tyr) + AMP + diphosphate + H(+)</text>
        <dbReference type="Rhea" id="RHEA:10220"/>
        <dbReference type="Rhea" id="RHEA-COMP:9706"/>
        <dbReference type="Rhea" id="RHEA-COMP:9707"/>
        <dbReference type="ChEBI" id="CHEBI:15378"/>
        <dbReference type="ChEBI" id="CHEBI:30616"/>
        <dbReference type="ChEBI" id="CHEBI:33019"/>
        <dbReference type="ChEBI" id="CHEBI:58315"/>
        <dbReference type="ChEBI" id="CHEBI:78442"/>
        <dbReference type="ChEBI" id="CHEBI:78536"/>
        <dbReference type="ChEBI" id="CHEBI:456215"/>
        <dbReference type="EC" id="6.1.1.1"/>
    </reaction>
</comment>
<organism evidence="15 16">
    <name type="scientific">Podospora australis</name>
    <dbReference type="NCBI Taxonomy" id="1536484"/>
    <lineage>
        <taxon>Eukaryota</taxon>
        <taxon>Fungi</taxon>
        <taxon>Dikarya</taxon>
        <taxon>Ascomycota</taxon>
        <taxon>Pezizomycotina</taxon>
        <taxon>Sordariomycetes</taxon>
        <taxon>Sordariomycetidae</taxon>
        <taxon>Sordariales</taxon>
        <taxon>Podosporaceae</taxon>
        <taxon>Podospora</taxon>
    </lineage>
</organism>
<sequence>MALTLGSLSSRGSICSRCLLTMSSVARNKSASYIQARAYSSKQWSKYGEKVKRKNQEWDERARLVQAGKIQNTWDFFEERGFVKDTAGTREHIRELMRRKRIGAYVGIDPTAASLHVGHLLPLMPLFWLYLNGYAAYSLLGGATVKVGDPTDRLVSRDPIPKADLAMNMTKIHYQLRALWMNVEERGRTNGFQKEWAWKRGLVNNNTWWNKVPMLEVLKVIGNSVRLGPMLSRDTVKNKMSKGDGMSFAEFTYPLMQGWDWWHLYDRNEVQMQIGGSDQYGNIVTGTDIIKIARENTAHYPEARPYKDEYDDPVGFTVPLLTDSAGVKFGKSAGNAVWLDRFMTSEFDLYGYFVRRPDEDIERLLKLFTFLPTETIKKVMEEQALDPGKRIAHHLLAYEVVALVHGVETARETQAAHKQMYGRPAIQLETTAREPAKEGEENKQITWKNAPKPDIELPESLIRGKSIARILYASGLVKSVSEGNRVATQQGIYIGGAPGKYQKREAREMNAAELKFTPVRLWAPEQTADFLIDGKILILRKGKHNIRIIKVVPDDEYKASRQTYPGMPFTGQVRTLITQIKALRRGDTKPEEVASEIVEREKAADRGPGQTLKEAEKEKERGKTVEEMDEELAEEVEKVLESEKEDKKE</sequence>
<dbReference type="Pfam" id="PF00579">
    <property type="entry name" value="tRNA-synt_1b"/>
    <property type="match status" value="1"/>
</dbReference>
<dbReference type="Pfam" id="PF16714">
    <property type="entry name" value="TyrRSs_C"/>
    <property type="match status" value="1"/>
</dbReference>
<dbReference type="InterPro" id="IPR002305">
    <property type="entry name" value="aa-tRNA-synth_Ic"/>
</dbReference>
<dbReference type="GO" id="GO:0005759">
    <property type="term" value="C:mitochondrial matrix"/>
    <property type="evidence" value="ECO:0007669"/>
    <property type="project" value="UniProtKB-SubCell"/>
</dbReference>
<dbReference type="InterPro" id="IPR014729">
    <property type="entry name" value="Rossmann-like_a/b/a_fold"/>
</dbReference>
<evidence type="ECO:0000256" key="12">
    <source>
        <dbReference type="RuleBase" id="RU361234"/>
    </source>
</evidence>
<reference evidence="15" key="2">
    <citation type="submission" date="2023-05" db="EMBL/GenBank/DDBJ databases">
        <authorList>
            <consortium name="Lawrence Berkeley National Laboratory"/>
            <person name="Steindorff A."/>
            <person name="Hensen N."/>
            <person name="Bonometti L."/>
            <person name="Westerberg I."/>
            <person name="Brannstrom I.O."/>
            <person name="Guillou S."/>
            <person name="Cros-Aarteil S."/>
            <person name="Calhoun S."/>
            <person name="Haridas S."/>
            <person name="Kuo A."/>
            <person name="Mondo S."/>
            <person name="Pangilinan J."/>
            <person name="Riley R."/>
            <person name="Labutti K."/>
            <person name="Andreopoulos B."/>
            <person name="Lipzen A."/>
            <person name="Chen C."/>
            <person name="Yanf M."/>
            <person name="Daum C."/>
            <person name="Ng V."/>
            <person name="Clum A."/>
            <person name="Ohm R."/>
            <person name="Martin F."/>
            <person name="Silar P."/>
            <person name="Natvig D."/>
            <person name="Lalanne C."/>
            <person name="Gautier V."/>
            <person name="Ament-Velasquez S.L."/>
            <person name="Kruys A."/>
            <person name="Hutchinson M.I."/>
            <person name="Powell A.J."/>
            <person name="Barry K."/>
            <person name="Miller A.N."/>
            <person name="Grigoriev I.V."/>
            <person name="Debuchy R."/>
            <person name="Gladieux P."/>
            <person name="Thoren M.H."/>
            <person name="Johannesson H."/>
        </authorList>
    </citation>
    <scope>NUCLEOTIDE SEQUENCE</scope>
    <source>
        <strain evidence="15">PSN309</strain>
    </source>
</reference>
<dbReference type="PANTHER" id="PTHR11766:SF0">
    <property type="entry name" value="TYROSINE--TRNA LIGASE, MITOCHONDRIAL"/>
    <property type="match status" value="1"/>
</dbReference>
<dbReference type="PROSITE" id="PS00178">
    <property type="entry name" value="AA_TRNA_LIGASE_I"/>
    <property type="match status" value="1"/>
</dbReference>
<feature type="compositionally biased region" description="Basic and acidic residues" evidence="13">
    <location>
        <begin position="613"/>
        <end position="626"/>
    </location>
</feature>
<dbReference type="Gene3D" id="1.10.240.10">
    <property type="entry name" value="Tyrosyl-Transfer RNA Synthetase"/>
    <property type="match status" value="1"/>
</dbReference>
<feature type="compositionally biased region" description="Basic and acidic residues" evidence="13">
    <location>
        <begin position="431"/>
        <end position="443"/>
    </location>
</feature>
<keyword evidence="4" id="KW-0507">mRNA processing</keyword>
<comment type="similarity">
    <text evidence="2 12">Belongs to the class-I aminoacyl-tRNA synthetase family.</text>
</comment>
<keyword evidence="8" id="KW-0809">Transit peptide</keyword>
<keyword evidence="9" id="KW-0496">Mitochondrion</keyword>
<dbReference type="GO" id="GO:0005524">
    <property type="term" value="F:ATP binding"/>
    <property type="evidence" value="ECO:0007669"/>
    <property type="project" value="UniProtKB-KW"/>
</dbReference>
<dbReference type="Proteomes" id="UP001302126">
    <property type="component" value="Unassembled WGS sequence"/>
</dbReference>
<evidence type="ECO:0000256" key="3">
    <source>
        <dbReference type="ARBA" id="ARBA00022598"/>
    </source>
</evidence>
<dbReference type="FunFam" id="1.10.240.10:FF:000001">
    <property type="entry name" value="Tyrosine--tRNA ligase"/>
    <property type="match status" value="1"/>
</dbReference>
<dbReference type="InterPro" id="IPR036986">
    <property type="entry name" value="S4_RNA-bd_sf"/>
</dbReference>
<evidence type="ECO:0000256" key="2">
    <source>
        <dbReference type="ARBA" id="ARBA00005594"/>
    </source>
</evidence>
<accession>A0AAN7ANG5</accession>
<dbReference type="GO" id="GO:0006437">
    <property type="term" value="P:tyrosyl-tRNA aminoacylation"/>
    <property type="evidence" value="ECO:0007669"/>
    <property type="project" value="InterPro"/>
</dbReference>
<comment type="caution">
    <text evidence="15">The sequence shown here is derived from an EMBL/GenBank/DDBJ whole genome shotgun (WGS) entry which is preliminary data.</text>
</comment>
<keyword evidence="6 12" id="KW-0067">ATP-binding</keyword>
<feature type="domain" description="Tyrosyl-tRNA synthetase C-terminal" evidence="14">
    <location>
        <begin position="446"/>
        <end position="568"/>
    </location>
</feature>
<dbReference type="Gene3D" id="3.40.50.620">
    <property type="entry name" value="HUPs"/>
    <property type="match status" value="1"/>
</dbReference>
<dbReference type="GO" id="GO:0005829">
    <property type="term" value="C:cytosol"/>
    <property type="evidence" value="ECO:0007669"/>
    <property type="project" value="TreeGrafter"/>
</dbReference>
<dbReference type="InterPro" id="IPR001412">
    <property type="entry name" value="aa-tRNA-synth_I_CS"/>
</dbReference>